<reference evidence="3 4" key="1">
    <citation type="submission" date="2020-08" db="EMBL/GenBank/DDBJ databases">
        <title>Genomic Encyclopedia of Type Strains, Phase IV (KMG-IV): sequencing the most valuable type-strain genomes for metagenomic binning, comparative biology and taxonomic classification.</title>
        <authorList>
            <person name="Goeker M."/>
        </authorList>
    </citation>
    <scope>NUCLEOTIDE SEQUENCE [LARGE SCALE GENOMIC DNA]</scope>
    <source>
        <strain evidence="3 4">DSM 44197</strain>
    </source>
</reference>
<evidence type="ECO:0000256" key="1">
    <source>
        <dbReference type="SAM" id="MobiDB-lite"/>
    </source>
</evidence>
<protein>
    <submittedName>
        <fullName evidence="3">Uncharacterized protein</fullName>
    </submittedName>
</protein>
<dbReference type="RefSeq" id="WP_182847906.1">
    <property type="nucleotide sequence ID" value="NZ_JACJIA010000013.1"/>
</dbReference>
<evidence type="ECO:0000256" key="2">
    <source>
        <dbReference type="SAM" id="Phobius"/>
    </source>
</evidence>
<feature type="region of interest" description="Disordered" evidence="1">
    <location>
        <begin position="170"/>
        <end position="202"/>
    </location>
</feature>
<proteinExistence type="predicted"/>
<dbReference type="EMBL" id="JACJIA010000013">
    <property type="protein sequence ID" value="MBA8955976.1"/>
    <property type="molecule type" value="Genomic_DNA"/>
</dbReference>
<gene>
    <name evidence="3" type="ORF">HNR61_007658</name>
</gene>
<keyword evidence="4" id="KW-1185">Reference proteome</keyword>
<name>A0A7W3QQU2_ACTNM</name>
<evidence type="ECO:0000313" key="4">
    <source>
        <dbReference type="Proteomes" id="UP000572680"/>
    </source>
</evidence>
<dbReference type="Proteomes" id="UP000572680">
    <property type="component" value="Unassembled WGS sequence"/>
</dbReference>
<keyword evidence="2" id="KW-0472">Membrane</keyword>
<comment type="caution">
    <text evidence="3">The sequence shown here is derived from an EMBL/GenBank/DDBJ whole genome shotgun (WGS) entry which is preliminary data.</text>
</comment>
<keyword evidence="2" id="KW-0812">Transmembrane</keyword>
<organism evidence="3 4">
    <name type="scientific">Actinomadura namibiensis</name>
    <dbReference type="NCBI Taxonomy" id="182080"/>
    <lineage>
        <taxon>Bacteria</taxon>
        <taxon>Bacillati</taxon>
        <taxon>Actinomycetota</taxon>
        <taxon>Actinomycetes</taxon>
        <taxon>Streptosporangiales</taxon>
        <taxon>Thermomonosporaceae</taxon>
        <taxon>Actinomadura</taxon>
    </lineage>
</organism>
<dbReference type="AlphaFoldDB" id="A0A7W3QQU2"/>
<feature type="compositionally biased region" description="Basic and acidic residues" evidence="1">
    <location>
        <begin position="173"/>
        <end position="188"/>
    </location>
</feature>
<sequence>MSARDRAAARLMEEMLVRGRPAARPYPWTVVWRWRYELAAAGLAGGLWYAAGGWAVAALAVAAAGLAAAPAAREWAWVVVTPHRVRAACAELRIQNHRGRLPAVVRTSRAPYGERVLLWCPAGTAPEDFAAARPLLASACWAGDVRVVADARRRQFVTLEVVRRGPGPSVVRVEPDAGREAGARREPGGRVPTGVAYGSRPR</sequence>
<feature type="transmembrane region" description="Helical" evidence="2">
    <location>
        <begin position="47"/>
        <end position="69"/>
    </location>
</feature>
<keyword evidence="2" id="KW-1133">Transmembrane helix</keyword>
<accession>A0A7W3QQU2</accession>
<evidence type="ECO:0000313" key="3">
    <source>
        <dbReference type="EMBL" id="MBA8955976.1"/>
    </source>
</evidence>